<proteinExistence type="predicted"/>
<dbReference type="PANTHER" id="PTHR47685:SF1">
    <property type="entry name" value="MAGNESIUM TRANSPORT PROTEIN CORA"/>
    <property type="match status" value="1"/>
</dbReference>
<feature type="transmembrane region" description="Helical" evidence="3">
    <location>
        <begin position="497"/>
        <end position="517"/>
    </location>
</feature>
<evidence type="ECO:0000256" key="2">
    <source>
        <dbReference type="SAM" id="MobiDB-lite"/>
    </source>
</evidence>
<dbReference type="PANTHER" id="PTHR47685">
    <property type="entry name" value="MAGNESIUM TRANSPORT PROTEIN CORA"/>
    <property type="match status" value="1"/>
</dbReference>
<evidence type="ECO:0000256" key="3">
    <source>
        <dbReference type="SAM" id="Phobius"/>
    </source>
</evidence>
<comment type="caution">
    <text evidence="4">The sequence shown here is derived from an EMBL/GenBank/DDBJ whole genome shotgun (WGS) entry which is preliminary data.</text>
</comment>
<evidence type="ECO:0000313" key="5">
    <source>
        <dbReference type="Proteomes" id="UP000308092"/>
    </source>
</evidence>
<evidence type="ECO:0000256" key="1">
    <source>
        <dbReference type="SAM" id="Coils"/>
    </source>
</evidence>
<dbReference type="Proteomes" id="UP000308092">
    <property type="component" value="Unassembled WGS sequence"/>
</dbReference>
<organism evidence="4 5">
    <name type="scientific">Aspergillus tanneri</name>
    <dbReference type="NCBI Taxonomy" id="1220188"/>
    <lineage>
        <taxon>Eukaryota</taxon>
        <taxon>Fungi</taxon>
        <taxon>Dikarya</taxon>
        <taxon>Ascomycota</taxon>
        <taxon>Pezizomycotina</taxon>
        <taxon>Eurotiomycetes</taxon>
        <taxon>Eurotiomycetidae</taxon>
        <taxon>Eurotiales</taxon>
        <taxon>Aspergillaceae</taxon>
        <taxon>Aspergillus</taxon>
        <taxon>Aspergillus subgen. Circumdati</taxon>
    </lineage>
</organism>
<accession>A0A4S3JW33</accession>
<reference evidence="4 5" key="1">
    <citation type="submission" date="2019-03" db="EMBL/GenBank/DDBJ databases">
        <title>The genome sequence of a newly discovered highly antifungal drug resistant Aspergillus species, Aspergillus tanneri NIH 1004.</title>
        <authorList>
            <person name="Mounaud S."/>
            <person name="Singh I."/>
            <person name="Joardar V."/>
            <person name="Pakala S."/>
            <person name="Pakala S."/>
            <person name="Venepally P."/>
            <person name="Hoover J."/>
            <person name="Nierman W."/>
            <person name="Chung J."/>
            <person name="Losada L."/>
        </authorList>
    </citation>
    <scope>NUCLEOTIDE SEQUENCE [LARGE SCALE GENOMIC DNA]</scope>
    <source>
        <strain evidence="4 5">NIH1004</strain>
    </source>
</reference>
<keyword evidence="5" id="KW-1185">Reference proteome</keyword>
<keyword evidence="3" id="KW-0472">Membrane</keyword>
<keyword evidence="3" id="KW-0812">Transmembrane</keyword>
<keyword evidence="3" id="KW-1133">Transmembrane helix</keyword>
<evidence type="ECO:0000313" key="4">
    <source>
        <dbReference type="EMBL" id="THC99661.1"/>
    </source>
</evidence>
<keyword evidence="1" id="KW-0175">Coiled coil</keyword>
<feature type="coiled-coil region" evidence="1">
    <location>
        <begin position="393"/>
        <end position="420"/>
    </location>
</feature>
<dbReference type="EMBL" id="SOSA01000013">
    <property type="protein sequence ID" value="THC99661.1"/>
    <property type="molecule type" value="Genomic_DNA"/>
</dbReference>
<protein>
    <submittedName>
        <fullName evidence="4">Uncharacterized protein</fullName>
    </submittedName>
</protein>
<feature type="region of interest" description="Disordered" evidence="2">
    <location>
        <begin position="172"/>
        <end position="193"/>
    </location>
</feature>
<gene>
    <name evidence="4" type="ORF">EYZ11_000822</name>
</gene>
<dbReference type="VEuPathDB" id="FungiDB:EYZ11_000822"/>
<dbReference type="AlphaFoldDB" id="A0A4S3JW33"/>
<name>A0A4S3JW33_9EURO</name>
<sequence length="591" mass="68051">MPRPVPRFDRPEPGCEKLLWIHAPYTHSGWVPPILSKACEDRQRPELARHLEPHARFVRPNCIHFRRSSASLASPAEDVYDPQLALYIPYLHWDTYWNLLQRRKAIEQRLRQGRSKPVPDSISKASIESKLIWEYLGSEPPIHIRRTLDQFGYPNLRSTAARDDDQMLWKRTKKPIDPSDKPGELSPLHNEDRSPKSFMDGKVLMVDQLWLWIVDRGTVVSFFPKQEATTAESKLYEQTNLYNSIYNELNGDLARRFETAGDLAALIVLHAVTVLLDRTLHHDLQVLRIFEESISILTESMTKSFKRFRSRGFITRPADCNKTPDGKTMTTAERNERDHRVASQNREDLSTLLELRDIVDELGTILKLLEQQTTTIKTMSSYFEERGYGKFFIAAALDRLDDYRNQVLEMKENAHSAQKAVENLLDLKQKQANVDEARMARWQAEVTQDQSQSVMSDYATSLTARNRFLPLSFFTSLFGINVREWSGESENLTMSQMLTIAGPISAAVIIIALLMAFSERLRESATKAQQVAIGMTKDLVFVPIGKIFRREGKGSPSMSMEITNKKDRFGRYLGHRHYKEDEDIWDSMKTA</sequence>
<dbReference type="InterPro" id="IPR050829">
    <property type="entry name" value="CorA_MIT"/>
</dbReference>